<accession>A0A5J5G0Y9</accession>
<dbReference type="EC" id="6.2.1.26" evidence="7"/>
<proteinExistence type="predicted"/>
<dbReference type="RefSeq" id="WP_150435204.1">
    <property type="nucleotide sequence ID" value="NZ_VYKJ01000005.1"/>
</dbReference>
<dbReference type="InterPro" id="IPR010192">
    <property type="entry name" value="MenE"/>
</dbReference>
<dbReference type="InterPro" id="IPR025110">
    <property type="entry name" value="AMP-bd_C"/>
</dbReference>
<dbReference type="NCBIfam" id="TIGR01923">
    <property type="entry name" value="menE"/>
    <property type="match status" value="1"/>
</dbReference>
<feature type="domain" description="AMP-dependent synthetase/ligase" evidence="5">
    <location>
        <begin position="10"/>
        <end position="321"/>
    </location>
</feature>
<reference evidence="7 8" key="1">
    <citation type="submission" date="2019-09" db="EMBL/GenBank/DDBJ databases">
        <authorList>
            <person name="Li Y."/>
        </authorList>
    </citation>
    <scope>NUCLEOTIDE SEQUENCE [LARGE SCALE GENOMIC DNA]</scope>
    <source>
        <strain evidence="7 8">L3-3HA</strain>
    </source>
</reference>
<dbReference type="GO" id="GO:0005524">
    <property type="term" value="F:ATP binding"/>
    <property type="evidence" value="ECO:0007669"/>
    <property type="project" value="UniProtKB-KW"/>
</dbReference>
<protein>
    <submittedName>
        <fullName evidence="7">O-succinylbenzoate--CoA ligase</fullName>
        <ecNumber evidence="7">6.2.1.26</ecNumber>
    </submittedName>
</protein>
<dbReference type="AlphaFoldDB" id="A0A5J5G0Y9"/>
<comment type="caution">
    <text evidence="7">The sequence shown here is derived from an EMBL/GenBank/DDBJ whole genome shotgun (WGS) entry which is preliminary data.</text>
</comment>
<dbReference type="InterPro" id="IPR045851">
    <property type="entry name" value="AMP-bd_C_sf"/>
</dbReference>
<evidence type="ECO:0000259" key="6">
    <source>
        <dbReference type="Pfam" id="PF13193"/>
    </source>
</evidence>
<dbReference type="InterPro" id="IPR042099">
    <property type="entry name" value="ANL_N_sf"/>
</dbReference>
<dbReference type="Pfam" id="PF00501">
    <property type="entry name" value="AMP-binding"/>
    <property type="match status" value="1"/>
</dbReference>
<dbReference type="PANTHER" id="PTHR43767">
    <property type="entry name" value="LONG-CHAIN-FATTY-ACID--COA LIGASE"/>
    <property type="match status" value="1"/>
</dbReference>
<dbReference type="Proteomes" id="UP000335415">
    <property type="component" value="Unassembled WGS sequence"/>
</dbReference>
<feature type="domain" description="AMP-binding enzyme C-terminal" evidence="6">
    <location>
        <begin position="371"/>
        <end position="428"/>
    </location>
</feature>
<organism evidence="7 8">
    <name type="scientific">Affinibrenneria salicis</name>
    <dbReference type="NCBI Taxonomy" id="2590031"/>
    <lineage>
        <taxon>Bacteria</taxon>
        <taxon>Pseudomonadati</taxon>
        <taxon>Pseudomonadota</taxon>
        <taxon>Gammaproteobacteria</taxon>
        <taxon>Enterobacterales</taxon>
        <taxon>Pectobacteriaceae</taxon>
        <taxon>Affinibrenneria</taxon>
    </lineage>
</organism>
<dbReference type="EMBL" id="VYKJ01000005">
    <property type="protein sequence ID" value="KAA9000004.1"/>
    <property type="molecule type" value="Genomic_DNA"/>
</dbReference>
<gene>
    <name evidence="7" type="primary">menE</name>
    <name evidence="7" type="ORF">FJU30_12005</name>
</gene>
<dbReference type="GO" id="GO:0009234">
    <property type="term" value="P:menaquinone biosynthetic process"/>
    <property type="evidence" value="ECO:0007669"/>
    <property type="project" value="UniProtKB-KW"/>
</dbReference>
<dbReference type="SUPFAM" id="SSF56801">
    <property type="entry name" value="Acetyl-CoA synthetase-like"/>
    <property type="match status" value="1"/>
</dbReference>
<dbReference type="Gene3D" id="3.40.50.12780">
    <property type="entry name" value="N-terminal domain of ligase-like"/>
    <property type="match status" value="1"/>
</dbReference>
<name>A0A5J5G0Y9_9GAMM</name>
<dbReference type="CDD" id="cd17630">
    <property type="entry name" value="OSB_MenE-like"/>
    <property type="match status" value="1"/>
</dbReference>
<evidence type="ECO:0000256" key="1">
    <source>
        <dbReference type="ARBA" id="ARBA00022428"/>
    </source>
</evidence>
<dbReference type="InterPro" id="IPR000873">
    <property type="entry name" value="AMP-dep_synth/lig_dom"/>
</dbReference>
<dbReference type="NCBIfam" id="NF006539">
    <property type="entry name" value="PRK09029.1"/>
    <property type="match status" value="1"/>
</dbReference>
<dbReference type="PANTHER" id="PTHR43767:SF1">
    <property type="entry name" value="NONRIBOSOMAL PEPTIDE SYNTHASE PES1 (EUROFUNG)-RELATED"/>
    <property type="match status" value="1"/>
</dbReference>
<evidence type="ECO:0000313" key="7">
    <source>
        <dbReference type="EMBL" id="KAA9000004.1"/>
    </source>
</evidence>
<dbReference type="OrthoDB" id="9803968at2"/>
<dbReference type="GO" id="GO:0008756">
    <property type="term" value="F:o-succinylbenzoate-CoA ligase activity"/>
    <property type="evidence" value="ECO:0007669"/>
    <property type="project" value="UniProtKB-EC"/>
</dbReference>
<keyword evidence="2 7" id="KW-0436">Ligase</keyword>
<dbReference type="Gene3D" id="3.30.300.30">
    <property type="match status" value="1"/>
</dbReference>
<evidence type="ECO:0000313" key="8">
    <source>
        <dbReference type="Proteomes" id="UP000335415"/>
    </source>
</evidence>
<keyword evidence="4" id="KW-0067">ATP-binding</keyword>
<keyword evidence="1" id="KW-0474">Menaquinone biosynthesis</keyword>
<evidence type="ECO:0000256" key="4">
    <source>
        <dbReference type="ARBA" id="ARBA00022840"/>
    </source>
</evidence>
<dbReference type="InterPro" id="IPR050237">
    <property type="entry name" value="ATP-dep_AMP-bd_enzyme"/>
</dbReference>
<keyword evidence="8" id="KW-1185">Reference proteome</keyword>
<evidence type="ECO:0000259" key="5">
    <source>
        <dbReference type="Pfam" id="PF00501"/>
    </source>
</evidence>
<evidence type="ECO:0000256" key="3">
    <source>
        <dbReference type="ARBA" id="ARBA00022741"/>
    </source>
</evidence>
<evidence type="ECO:0000256" key="2">
    <source>
        <dbReference type="ARBA" id="ARBA00022598"/>
    </source>
</evidence>
<dbReference type="Pfam" id="PF13193">
    <property type="entry name" value="AMP-binding_C"/>
    <property type="match status" value="1"/>
</dbReference>
<keyword evidence="3" id="KW-0547">Nucleotide-binding</keyword>
<sequence>MALLSDWPWRAWAAQRPDQTALDDESGACSWHRLCERIDRLAAGFRRQGVTPGRGVALRGKNSGAMLFSYLALLQCGARLLPLNPQLPASLTDALLPSLDIDCGLCLAPRGWPAGITTLRLDDGDGERDGGPLWRADRLATLTLTSGSGGPPKAAAHSYAAHQASARGVVQLMNFAAGDRWLLSLPLFHVSGQGIVWRWLAAGATLVVRERQELAAALRGCTHASLVPTQLWRLLNQPPESLTLRAALLGGAHIPVELTRQAEARGIRCWCGYGLTELASTVCAKRADERPGVGLPLLRCELRLAQDEILLRADSMAAGYWRDGRLWPLTDEQGWFHTRDRGCFEQGEWRILGRLDNQFFSGGEGVQPEDIEAVLLTHPDVAWACVVPVPDVEFGQRPAAVLDMSVALNVEQIDAWLAPRLAVFQRPVAWYRLPPALKNGAVKISRRQVYDWVQRQRTTGR</sequence>